<feature type="transmembrane region" description="Helical" evidence="9">
    <location>
        <begin position="227"/>
        <end position="250"/>
    </location>
</feature>
<keyword evidence="5 9" id="KW-0732">Signal</keyword>
<organism evidence="10 11">
    <name type="scientific">Stephania yunnanensis</name>
    <dbReference type="NCBI Taxonomy" id="152371"/>
    <lineage>
        <taxon>Eukaryota</taxon>
        <taxon>Viridiplantae</taxon>
        <taxon>Streptophyta</taxon>
        <taxon>Embryophyta</taxon>
        <taxon>Tracheophyta</taxon>
        <taxon>Spermatophyta</taxon>
        <taxon>Magnoliopsida</taxon>
        <taxon>Ranunculales</taxon>
        <taxon>Menispermaceae</taxon>
        <taxon>Menispermoideae</taxon>
        <taxon>Cissampelideae</taxon>
        <taxon>Stephania</taxon>
    </lineage>
</organism>
<comment type="subcellular location">
    <subcellularLocation>
        <location evidence="1">Endosome membrane</location>
        <topology evidence="1">Multi-pass membrane protein</topology>
    </subcellularLocation>
    <subcellularLocation>
        <location evidence="2">Golgi apparatus membrane</location>
        <topology evidence="2">Multi-pass membrane protein</topology>
    </subcellularLocation>
</comment>
<dbReference type="GO" id="GO:0010008">
    <property type="term" value="C:endosome membrane"/>
    <property type="evidence" value="ECO:0007669"/>
    <property type="project" value="UniProtKB-SubCell"/>
</dbReference>
<feature type="transmembrane region" description="Helical" evidence="9">
    <location>
        <begin position="481"/>
        <end position="504"/>
    </location>
</feature>
<dbReference type="AlphaFoldDB" id="A0AAP0J5B5"/>
<keyword evidence="4 9" id="KW-0812">Transmembrane</keyword>
<comment type="caution">
    <text evidence="10">The sequence shown here is derived from an EMBL/GenBank/DDBJ whole genome shotgun (WGS) entry which is preliminary data.</text>
</comment>
<feature type="signal peptide" evidence="9">
    <location>
        <begin position="1"/>
        <end position="27"/>
    </location>
</feature>
<evidence type="ECO:0000256" key="9">
    <source>
        <dbReference type="RuleBase" id="RU363079"/>
    </source>
</evidence>
<feature type="transmembrane region" description="Helical" evidence="9">
    <location>
        <begin position="287"/>
        <end position="317"/>
    </location>
</feature>
<evidence type="ECO:0000256" key="5">
    <source>
        <dbReference type="ARBA" id="ARBA00022729"/>
    </source>
</evidence>
<evidence type="ECO:0000256" key="8">
    <source>
        <dbReference type="ARBA" id="ARBA00023136"/>
    </source>
</evidence>
<dbReference type="Proteomes" id="UP001420932">
    <property type="component" value="Unassembled WGS sequence"/>
</dbReference>
<evidence type="ECO:0000256" key="3">
    <source>
        <dbReference type="ARBA" id="ARBA00005227"/>
    </source>
</evidence>
<dbReference type="Pfam" id="PF02990">
    <property type="entry name" value="EMP70"/>
    <property type="match status" value="1"/>
</dbReference>
<evidence type="ECO:0000256" key="1">
    <source>
        <dbReference type="ARBA" id="ARBA00004337"/>
    </source>
</evidence>
<evidence type="ECO:0000256" key="4">
    <source>
        <dbReference type="ARBA" id="ARBA00022692"/>
    </source>
</evidence>
<dbReference type="GO" id="GO:0000139">
    <property type="term" value="C:Golgi membrane"/>
    <property type="evidence" value="ECO:0007669"/>
    <property type="project" value="UniProtKB-SubCell"/>
</dbReference>
<evidence type="ECO:0000313" key="11">
    <source>
        <dbReference type="Proteomes" id="UP001420932"/>
    </source>
</evidence>
<dbReference type="PANTHER" id="PTHR10766:SF119">
    <property type="entry name" value="TRANSMEMBRANE 9 SUPERFAMILY MEMBER 5"/>
    <property type="match status" value="1"/>
</dbReference>
<feature type="chain" id="PRO_5042669346" description="Transmembrane 9 superfamily member" evidence="9">
    <location>
        <begin position="28"/>
        <end position="590"/>
    </location>
</feature>
<keyword evidence="8 9" id="KW-0472">Membrane</keyword>
<dbReference type="InterPro" id="IPR004240">
    <property type="entry name" value="EMP70"/>
</dbReference>
<feature type="transmembrane region" description="Helical" evidence="9">
    <location>
        <begin position="396"/>
        <end position="422"/>
    </location>
</feature>
<sequence>MAEEARFRRGAFLFIAGFAMSFQISMASQSDHRYAVGEDVPLYVAKVGPLNNPSEAYWFYNWPFCSPDQLTEKEESLGEVLNGDRLTNSLYELTFRVVKNMQTLCNKNLTIEEVAKFRHAVHNEFYFKMLYDNLSLWGFIGKVEDFNFPDEPRFRYYLFTHVEFDVLYNEDQVIEVKVLAVPNYTVDITEDVETNVKFTYSVFWNATSIPFEKRVEKYLGPSDFQQIHWFSVIISLFLIIVIAARLATLFTGTLKKDLIRCFPGEDLDTEEIDWRHLYRDVFRYPHFTSLFCAILGTGMQLLILVCIVFLLAFLGFFPLNQGLVNSFTIMPYALTSVVAGFTAASFQAQMWGTKEEVVSSVLLAAILFTGPLYLTFSALNTIAASYHATRAVPFGTLLVIILIWLFVAIPLLILGGLLGNAFRPNILSSYATKVLPSEIPPLVWYMRSPCQICMAGFLLYFSIELDLHYVYASLWSHKICIATSFLFIKFTLLILLTAMLGIYLTYLQLSVGDHRWWWRSVLNGGFTSVFMFGHSLRFYARSNMSGLMQRAFFIGCNACICFAFFLVLGTISFLASAIFVRRIYFVAKLE</sequence>
<protein>
    <recommendedName>
        <fullName evidence="9">Transmembrane 9 superfamily member</fullName>
    </recommendedName>
</protein>
<comment type="similarity">
    <text evidence="3 9">Belongs to the nonaspanin (TM9SF) (TC 9.A.2) family.</text>
</comment>
<reference evidence="10 11" key="1">
    <citation type="submission" date="2024-01" db="EMBL/GenBank/DDBJ databases">
        <title>Genome assemblies of Stephania.</title>
        <authorList>
            <person name="Yang L."/>
        </authorList>
    </citation>
    <scope>NUCLEOTIDE SEQUENCE [LARGE SCALE GENOMIC DNA]</scope>
    <source>
        <strain evidence="10">YNDBR</strain>
        <tissue evidence="10">Leaf</tissue>
    </source>
</reference>
<dbReference type="PANTHER" id="PTHR10766">
    <property type="entry name" value="TRANSMEMBRANE 9 SUPERFAMILY PROTEIN"/>
    <property type="match status" value="1"/>
</dbReference>
<feature type="transmembrane region" description="Helical" evidence="9">
    <location>
        <begin position="358"/>
        <end position="376"/>
    </location>
</feature>
<keyword evidence="7 9" id="KW-1133">Transmembrane helix</keyword>
<accession>A0AAP0J5B5</accession>
<evidence type="ECO:0000313" key="10">
    <source>
        <dbReference type="EMBL" id="KAK9127769.1"/>
    </source>
</evidence>
<feature type="transmembrane region" description="Helical" evidence="9">
    <location>
        <begin position="516"/>
        <end position="540"/>
    </location>
</feature>
<evidence type="ECO:0000256" key="7">
    <source>
        <dbReference type="ARBA" id="ARBA00022989"/>
    </source>
</evidence>
<dbReference type="GO" id="GO:0072657">
    <property type="term" value="P:protein localization to membrane"/>
    <property type="evidence" value="ECO:0007669"/>
    <property type="project" value="TreeGrafter"/>
</dbReference>
<gene>
    <name evidence="10" type="ORF">Syun_016566</name>
</gene>
<keyword evidence="6" id="KW-0967">Endosome</keyword>
<name>A0AAP0J5B5_9MAGN</name>
<evidence type="ECO:0000256" key="6">
    <source>
        <dbReference type="ARBA" id="ARBA00022753"/>
    </source>
</evidence>
<keyword evidence="11" id="KW-1185">Reference proteome</keyword>
<dbReference type="EMBL" id="JBBNAF010000007">
    <property type="protein sequence ID" value="KAK9127769.1"/>
    <property type="molecule type" value="Genomic_DNA"/>
</dbReference>
<proteinExistence type="inferred from homology"/>
<feature type="transmembrane region" description="Helical" evidence="9">
    <location>
        <begin position="329"/>
        <end position="346"/>
    </location>
</feature>
<feature type="transmembrane region" description="Helical" evidence="9">
    <location>
        <begin position="552"/>
        <end position="580"/>
    </location>
</feature>
<evidence type="ECO:0000256" key="2">
    <source>
        <dbReference type="ARBA" id="ARBA00004653"/>
    </source>
</evidence>